<dbReference type="AlphaFoldDB" id="A0A1G8A9N3"/>
<keyword evidence="2" id="KW-0732">Signal</keyword>
<accession>A0A1G8A9N3</accession>
<gene>
    <name evidence="3" type="ORF">SAMN05421505_11267</name>
</gene>
<sequence length="161" mass="16596">MMRLSVRGRMSALIGVLALSAAACGGGGGGGDGGGGGGGQGAAPYETPSVSGPPPETGAARQPETREVTLEVLGKGKSAQPIAFVADTNGIDEDAELPWKKTVEIELTEAERQVGRVVSVIPGSVLDEKKMLKPGKCRIYVDGKKVADNDDRKSLCEFTLK</sequence>
<evidence type="ECO:0000256" key="2">
    <source>
        <dbReference type="SAM" id="SignalP"/>
    </source>
</evidence>
<name>A0A1G8A9N3_9ACTN</name>
<feature type="signal peptide" evidence="2">
    <location>
        <begin position="1"/>
        <end position="25"/>
    </location>
</feature>
<reference evidence="3 4" key="1">
    <citation type="submission" date="2016-10" db="EMBL/GenBank/DDBJ databases">
        <authorList>
            <person name="de Groot N.N."/>
        </authorList>
    </citation>
    <scope>NUCLEOTIDE SEQUENCE [LARGE SCALE GENOMIC DNA]</scope>
    <source>
        <strain evidence="3 4">CPCC 201354</strain>
    </source>
</reference>
<dbReference type="Gene3D" id="2.60.40.2880">
    <property type="entry name" value="MmpS1-5, C-terminal soluble domain"/>
    <property type="match status" value="1"/>
</dbReference>
<dbReference type="Proteomes" id="UP000198923">
    <property type="component" value="Unassembled WGS sequence"/>
</dbReference>
<protein>
    <submittedName>
        <fullName evidence="3">Uncharacterized protein</fullName>
    </submittedName>
</protein>
<proteinExistence type="predicted"/>
<evidence type="ECO:0000256" key="1">
    <source>
        <dbReference type="SAM" id="MobiDB-lite"/>
    </source>
</evidence>
<keyword evidence="4" id="KW-1185">Reference proteome</keyword>
<evidence type="ECO:0000313" key="4">
    <source>
        <dbReference type="Proteomes" id="UP000198923"/>
    </source>
</evidence>
<dbReference type="InterPro" id="IPR038468">
    <property type="entry name" value="MmpS_C"/>
</dbReference>
<feature type="chain" id="PRO_5038969095" evidence="2">
    <location>
        <begin position="26"/>
        <end position="161"/>
    </location>
</feature>
<evidence type="ECO:0000313" key="3">
    <source>
        <dbReference type="EMBL" id="SDH17546.1"/>
    </source>
</evidence>
<organism evidence="3 4">
    <name type="scientific">Sinosporangium album</name>
    <dbReference type="NCBI Taxonomy" id="504805"/>
    <lineage>
        <taxon>Bacteria</taxon>
        <taxon>Bacillati</taxon>
        <taxon>Actinomycetota</taxon>
        <taxon>Actinomycetes</taxon>
        <taxon>Streptosporangiales</taxon>
        <taxon>Streptosporangiaceae</taxon>
        <taxon>Sinosporangium</taxon>
    </lineage>
</organism>
<dbReference type="EMBL" id="FNCN01000012">
    <property type="protein sequence ID" value="SDH17546.1"/>
    <property type="molecule type" value="Genomic_DNA"/>
</dbReference>
<feature type="compositionally biased region" description="Gly residues" evidence="1">
    <location>
        <begin position="28"/>
        <end position="41"/>
    </location>
</feature>
<feature type="region of interest" description="Disordered" evidence="1">
    <location>
        <begin position="28"/>
        <end position="65"/>
    </location>
</feature>
<dbReference type="PROSITE" id="PS51257">
    <property type="entry name" value="PROKAR_LIPOPROTEIN"/>
    <property type="match status" value="1"/>
</dbReference>